<feature type="coiled-coil region" evidence="1">
    <location>
        <begin position="202"/>
        <end position="229"/>
    </location>
</feature>
<evidence type="ECO:0000313" key="2">
    <source>
        <dbReference type="EMBL" id="MES1918168.1"/>
    </source>
</evidence>
<sequence length="403" mass="46230">MTKKDVHELLQQIPHLNTDIKIYFSSFYQACDSLVKFLRQLFPSIEDSYLPSKKISSLIKPLFILVPTKSPFFKGINDKTFNCFYGAGIYGFNCKDPRGVIKALTFFANGEDTVTPFIHVVKVKNAEAVFRNWKKQEKDEFVEASKPVYTSDFGVAGKERVFSFDRELTLLHPTIPETAALLANIKSCTQKLPLDLRNHSDLLSKHEKIEKTINEMATAEAEMSNLENGVKVMFGNISEKLFFDPEMTDQDILDICDIAIDMIGSQWRKFGKTLKLAKEDLEEYVKKRASRNAKRTELTRIIEQIKIILRNKIGDAFERMYEHGAIDENVQSYLEILDKLDLSNRFGIQNKTKVEAKCEVVATFEFLPCHEASHHVYSRYVGVHKELSEDLKLGNEEEIDSDD</sequence>
<dbReference type="EMBL" id="JBDODL010000023">
    <property type="protein sequence ID" value="MES1918168.1"/>
    <property type="molecule type" value="Genomic_DNA"/>
</dbReference>
<evidence type="ECO:0000313" key="3">
    <source>
        <dbReference type="Proteomes" id="UP001439008"/>
    </source>
</evidence>
<reference evidence="2 3" key="1">
    <citation type="journal article" date="2024" name="BMC Biol.">
        <title>Comparative genomics of Ascetosporea gives new insight into the evolutionary basis for animal parasitism in Rhizaria.</title>
        <authorList>
            <person name="Hiltunen Thoren M."/>
            <person name="Onut-Brannstrom I."/>
            <person name="Alfjorden A."/>
            <person name="Peckova H."/>
            <person name="Swords F."/>
            <person name="Hooper C."/>
            <person name="Holzer A.S."/>
            <person name="Bass D."/>
            <person name="Burki F."/>
        </authorList>
    </citation>
    <scope>NUCLEOTIDE SEQUENCE [LARGE SCALE GENOMIC DNA]</scope>
    <source>
        <strain evidence="2">20-A016</strain>
    </source>
</reference>
<proteinExistence type="predicted"/>
<organism evidence="2 3">
    <name type="scientific">Bonamia ostreae</name>
    <dbReference type="NCBI Taxonomy" id="126728"/>
    <lineage>
        <taxon>Eukaryota</taxon>
        <taxon>Sar</taxon>
        <taxon>Rhizaria</taxon>
        <taxon>Endomyxa</taxon>
        <taxon>Ascetosporea</taxon>
        <taxon>Haplosporida</taxon>
        <taxon>Bonamia</taxon>
    </lineage>
</organism>
<dbReference type="Proteomes" id="UP001439008">
    <property type="component" value="Unassembled WGS sequence"/>
</dbReference>
<keyword evidence="3" id="KW-1185">Reference proteome</keyword>
<protein>
    <submittedName>
        <fullName evidence="2">Uncharacterized protein</fullName>
    </submittedName>
</protein>
<accession>A0ABV2AEP6</accession>
<keyword evidence="1" id="KW-0175">Coiled coil</keyword>
<name>A0ABV2AEP6_9EUKA</name>
<comment type="caution">
    <text evidence="2">The sequence shown here is derived from an EMBL/GenBank/DDBJ whole genome shotgun (WGS) entry which is preliminary data.</text>
</comment>
<gene>
    <name evidence="2" type="ORF">MHBO_000180</name>
</gene>
<evidence type="ECO:0000256" key="1">
    <source>
        <dbReference type="SAM" id="Coils"/>
    </source>
</evidence>